<dbReference type="PANTHER" id="PTHR11991:SF0">
    <property type="entry name" value="TRANSLATIONALLY-CONTROLLED TUMOR PROTEIN"/>
    <property type="match status" value="1"/>
</dbReference>
<keyword evidence="2" id="KW-0472">Membrane</keyword>
<dbReference type="InterPro" id="IPR034737">
    <property type="entry name" value="TCTP"/>
</dbReference>
<dbReference type="InterPro" id="IPR018105">
    <property type="entry name" value="Translational_control_tumour_p"/>
</dbReference>
<dbReference type="Gene3D" id="2.170.150.10">
    <property type="entry name" value="Metal Binding Protein, Guanine Nucleotide Exchange Factor, Chain A"/>
    <property type="match status" value="1"/>
</dbReference>
<dbReference type="PANTHER" id="PTHR11991">
    <property type="entry name" value="TRANSLATIONALLY CONTROLLED TUMOR PROTEIN-RELATED"/>
    <property type="match status" value="1"/>
</dbReference>
<dbReference type="AlphaFoldDB" id="A0AA35WG80"/>
<evidence type="ECO:0000313" key="4">
    <source>
        <dbReference type="EMBL" id="CAI8020273.1"/>
    </source>
</evidence>
<keyword evidence="2" id="KW-0812">Transmembrane</keyword>
<keyword evidence="5" id="KW-1185">Reference proteome</keyword>
<dbReference type="EMBL" id="CASHTH010001813">
    <property type="protein sequence ID" value="CAI8020273.1"/>
    <property type="molecule type" value="Genomic_DNA"/>
</dbReference>
<proteinExistence type="inferred from homology"/>
<dbReference type="PROSITE" id="PS01002">
    <property type="entry name" value="TCTP_1"/>
    <property type="match status" value="1"/>
</dbReference>
<dbReference type="InterPro" id="IPR011323">
    <property type="entry name" value="Mss4/transl-control_tumour"/>
</dbReference>
<comment type="caution">
    <text evidence="4">The sequence shown here is derived from an EMBL/GenBank/DDBJ whole genome shotgun (WGS) entry which is preliminary data.</text>
</comment>
<evidence type="ECO:0000313" key="5">
    <source>
        <dbReference type="Proteomes" id="UP001174909"/>
    </source>
</evidence>
<name>A0AA35WG80_GEOBA</name>
<dbReference type="PRINTS" id="PR01653">
    <property type="entry name" value="TCTPROTEIN"/>
</dbReference>
<dbReference type="GO" id="GO:0005737">
    <property type="term" value="C:cytoplasm"/>
    <property type="evidence" value="ECO:0007669"/>
    <property type="project" value="TreeGrafter"/>
</dbReference>
<feature type="transmembrane region" description="Helical" evidence="2">
    <location>
        <begin position="94"/>
        <end position="120"/>
    </location>
</feature>
<evidence type="ECO:0000256" key="1">
    <source>
        <dbReference type="PROSITE-ProRule" id="PRU01133"/>
    </source>
</evidence>
<organism evidence="4 5">
    <name type="scientific">Geodia barretti</name>
    <name type="common">Barrett's horny sponge</name>
    <dbReference type="NCBI Taxonomy" id="519541"/>
    <lineage>
        <taxon>Eukaryota</taxon>
        <taxon>Metazoa</taxon>
        <taxon>Porifera</taxon>
        <taxon>Demospongiae</taxon>
        <taxon>Heteroscleromorpha</taxon>
        <taxon>Tetractinellida</taxon>
        <taxon>Astrophorina</taxon>
        <taxon>Geodiidae</taxon>
        <taxon>Geodia</taxon>
    </lineage>
</organism>
<dbReference type="Proteomes" id="UP001174909">
    <property type="component" value="Unassembled WGS sequence"/>
</dbReference>
<feature type="domain" description="TCTP" evidence="3">
    <location>
        <begin position="1"/>
        <end position="134"/>
    </location>
</feature>
<protein>
    <submittedName>
        <fullName evidence="4">Translationally-controlled tumor protein homolog</fullName>
    </submittedName>
</protein>
<reference evidence="4" key="1">
    <citation type="submission" date="2023-03" db="EMBL/GenBank/DDBJ databases">
        <authorList>
            <person name="Steffen K."/>
            <person name="Cardenas P."/>
        </authorList>
    </citation>
    <scope>NUCLEOTIDE SEQUENCE</scope>
</reference>
<sequence>MIIYKDLFSGDEMFAGIYKMKCVDDVLYEVEGKLTKECTQVDEKQFGFNASAEGGDGQEVDDSTSSKSGCNIVLANRLVQTEYDKKKYQRHLKVVFLVLVIFSQLFIVVVNPLGAIGVALNKHKLMYNILAPSI</sequence>
<dbReference type="SUPFAM" id="SSF51316">
    <property type="entry name" value="Mss4-like"/>
    <property type="match status" value="1"/>
</dbReference>
<evidence type="ECO:0000259" key="3">
    <source>
        <dbReference type="PROSITE" id="PS51797"/>
    </source>
</evidence>
<dbReference type="InterPro" id="IPR011057">
    <property type="entry name" value="Mss4-like_sf"/>
</dbReference>
<gene>
    <name evidence="4" type="ORF">GBAR_LOCUS12130</name>
</gene>
<evidence type="ECO:0000256" key="2">
    <source>
        <dbReference type="SAM" id="Phobius"/>
    </source>
</evidence>
<dbReference type="InterPro" id="IPR018103">
    <property type="entry name" value="Translation_control_tumour_CS"/>
</dbReference>
<dbReference type="GO" id="GO:0005509">
    <property type="term" value="F:calcium ion binding"/>
    <property type="evidence" value="ECO:0007669"/>
    <property type="project" value="TreeGrafter"/>
</dbReference>
<comment type="similarity">
    <text evidence="1">Belongs to the TCTP family.</text>
</comment>
<accession>A0AA35WG80</accession>
<feature type="non-terminal residue" evidence="4">
    <location>
        <position position="134"/>
    </location>
</feature>
<dbReference type="PROSITE" id="PS51797">
    <property type="entry name" value="TCTP_3"/>
    <property type="match status" value="1"/>
</dbReference>
<keyword evidence="2" id="KW-1133">Transmembrane helix</keyword>
<dbReference type="Pfam" id="PF00838">
    <property type="entry name" value="TCTP"/>
    <property type="match status" value="1"/>
</dbReference>